<gene>
    <name evidence="1" type="ORF">QWI16_13730</name>
</gene>
<name>A0ABT8TGM0_9GAMM</name>
<dbReference type="RefSeq" id="WP_302714005.1">
    <property type="nucleotide sequence ID" value="NZ_JAULRT010000060.1"/>
</dbReference>
<dbReference type="Proteomes" id="UP001168380">
    <property type="component" value="Unassembled WGS sequence"/>
</dbReference>
<dbReference type="EMBL" id="JAULRT010000060">
    <property type="protein sequence ID" value="MDO3383236.1"/>
    <property type="molecule type" value="Genomic_DNA"/>
</dbReference>
<dbReference type="SUPFAM" id="SSF52540">
    <property type="entry name" value="P-loop containing nucleoside triphosphate hydrolases"/>
    <property type="match status" value="1"/>
</dbReference>
<comment type="caution">
    <text evidence="1">The sequence shown here is derived from an EMBL/GenBank/DDBJ whole genome shotgun (WGS) entry which is preliminary data.</text>
</comment>
<reference evidence="1" key="1">
    <citation type="submission" date="2023-07" db="EMBL/GenBank/DDBJ databases">
        <title>Gilvimarinus algae sp. nov., isolated from the surface of Kelp.</title>
        <authorList>
            <person name="Sun Y.Y."/>
            <person name="Gong Y."/>
            <person name="Du Z.J."/>
        </authorList>
    </citation>
    <scope>NUCLEOTIDE SEQUENCE</scope>
    <source>
        <strain evidence="1">SDUM040014</strain>
    </source>
</reference>
<dbReference type="InterPro" id="IPR027417">
    <property type="entry name" value="P-loop_NTPase"/>
</dbReference>
<keyword evidence="2" id="KW-1185">Reference proteome</keyword>
<evidence type="ECO:0000313" key="1">
    <source>
        <dbReference type="EMBL" id="MDO3383236.1"/>
    </source>
</evidence>
<accession>A0ABT8TGM0</accession>
<sequence length="317" mass="35672">MQKQKNLKTLQKELSQALNLINNYSTAYSGNGGIVPDARALKNTDSLLERCAAVVDAESAKPKPILRIIHHFACSGGTLISKCLAAQPNVFLLSELHPTTRLGINPNKAAYTPRDITTQAIYGRVPDVDALAEKLFLNGIIETEKHIRNHGGYLVIRAHSHADYCVGEQTPNSDTISRILEPYFDLKHVVTVRNPVDSFLSLRDNGWIHFKPGSFDEYCERLIKFLESFKKNKIVKYEDFVTQPEVELKHCTNLLLLPYEKGNIEYIELFKVSGDSGRSGSEINPRSRKFVSDDFRNEVSASSSFLEVQQLLEYEGI</sequence>
<protein>
    <submittedName>
        <fullName evidence="1">Sulfotransferase</fullName>
    </submittedName>
</protein>
<evidence type="ECO:0000313" key="2">
    <source>
        <dbReference type="Proteomes" id="UP001168380"/>
    </source>
</evidence>
<dbReference type="Gene3D" id="3.40.50.300">
    <property type="entry name" value="P-loop containing nucleotide triphosphate hydrolases"/>
    <property type="match status" value="1"/>
</dbReference>
<proteinExistence type="predicted"/>
<organism evidence="1 2">
    <name type="scientific">Gilvimarinus algae</name>
    <dbReference type="NCBI Taxonomy" id="3058037"/>
    <lineage>
        <taxon>Bacteria</taxon>
        <taxon>Pseudomonadati</taxon>
        <taxon>Pseudomonadota</taxon>
        <taxon>Gammaproteobacteria</taxon>
        <taxon>Cellvibrionales</taxon>
        <taxon>Cellvibrionaceae</taxon>
        <taxon>Gilvimarinus</taxon>
    </lineage>
</organism>